<dbReference type="InterPro" id="IPR012940">
    <property type="entry name" value="NABP"/>
</dbReference>
<keyword evidence="5" id="KW-0694">RNA-binding</keyword>
<dbReference type="InterPro" id="IPR011989">
    <property type="entry name" value="ARM-like"/>
</dbReference>
<dbReference type="GO" id="GO:0005737">
    <property type="term" value="C:cytoplasm"/>
    <property type="evidence" value="ECO:0007669"/>
    <property type="project" value="UniProtKB-SubCell"/>
</dbReference>
<feature type="repeat" description="Pumilio" evidence="7">
    <location>
        <begin position="850"/>
        <end position="886"/>
    </location>
</feature>
<dbReference type="Proteomes" id="UP000317650">
    <property type="component" value="Chromosome 10"/>
</dbReference>
<dbReference type="InterPro" id="IPR001313">
    <property type="entry name" value="Pumilio_RNA-bd_rpt"/>
</dbReference>
<comment type="subcellular location">
    <subcellularLocation>
        <location evidence="1">Cytoplasm</location>
    </subcellularLocation>
</comment>
<keyword evidence="3" id="KW-0677">Repeat</keyword>
<dbReference type="GO" id="GO:0006417">
    <property type="term" value="P:regulation of translation"/>
    <property type="evidence" value="ECO:0007669"/>
    <property type="project" value="UniProtKB-KW"/>
</dbReference>
<dbReference type="InterPro" id="IPR016024">
    <property type="entry name" value="ARM-type_fold"/>
</dbReference>
<dbReference type="PROSITE" id="PS50302">
    <property type="entry name" value="PUM"/>
    <property type="match status" value="8"/>
</dbReference>
<dbReference type="GO" id="GO:0003729">
    <property type="term" value="F:mRNA binding"/>
    <property type="evidence" value="ECO:0007669"/>
    <property type="project" value="TreeGrafter"/>
</dbReference>
<feature type="repeat" description="Pumilio" evidence="7">
    <location>
        <begin position="1014"/>
        <end position="1055"/>
    </location>
</feature>
<feature type="repeat" description="Pumilio" evidence="7">
    <location>
        <begin position="887"/>
        <end position="922"/>
    </location>
</feature>
<keyword evidence="10" id="KW-1185">Reference proteome</keyword>
<dbReference type="PANTHER" id="PTHR12537">
    <property type="entry name" value="RNA BINDING PROTEIN PUMILIO-RELATED"/>
    <property type="match status" value="1"/>
</dbReference>
<dbReference type="STRING" id="52838.A0A4S8IZK6"/>
<dbReference type="CDD" id="cd07920">
    <property type="entry name" value="Pumilio"/>
    <property type="match status" value="1"/>
</dbReference>
<gene>
    <name evidence="9" type="ORF">C4D60_Mb10t24780</name>
</gene>
<dbReference type="InterPro" id="IPR033712">
    <property type="entry name" value="Pumilio_RNA-bd"/>
</dbReference>
<dbReference type="InterPro" id="IPR033133">
    <property type="entry name" value="PUM-HD"/>
</dbReference>
<dbReference type="AlphaFoldDB" id="A0A4S8IZK6"/>
<feature type="repeat" description="Pumilio" evidence="7">
    <location>
        <begin position="706"/>
        <end position="741"/>
    </location>
</feature>
<evidence type="ECO:0000256" key="2">
    <source>
        <dbReference type="ARBA" id="ARBA00022490"/>
    </source>
</evidence>
<evidence type="ECO:0000256" key="6">
    <source>
        <dbReference type="ARBA" id="ARBA00055193"/>
    </source>
</evidence>
<evidence type="ECO:0000256" key="5">
    <source>
        <dbReference type="ARBA" id="ARBA00022884"/>
    </source>
</evidence>
<feature type="repeat" description="Pumilio" evidence="7">
    <location>
        <begin position="923"/>
        <end position="958"/>
    </location>
</feature>
<comment type="function">
    <text evidence="6">Sequence-specific RNA-binding protein that regulates translation and mRNA stability by binding the 3'-UTR of target mRNAs. Binds the APUM-binding elements (APBEs) in the 3'-UTR mRNA sequence of CLV1, PNH, WUS and FAS2.</text>
</comment>
<feature type="repeat" description="Pumilio" evidence="7">
    <location>
        <begin position="978"/>
        <end position="1013"/>
    </location>
</feature>
<proteinExistence type="predicted"/>
<reference evidence="9 10" key="1">
    <citation type="journal article" date="2019" name="Nat. Plants">
        <title>Genome sequencing of Musa balbisiana reveals subgenome evolution and function divergence in polyploid bananas.</title>
        <authorList>
            <person name="Yao X."/>
        </authorList>
    </citation>
    <scope>NUCLEOTIDE SEQUENCE [LARGE SCALE GENOMIC DNA]</scope>
    <source>
        <strain evidence="10">cv. DH-PKW</strain>
        <tissue evidence="9">Leaves</tissue>
    </source>
</reference>
<evidence type="ECO:0000256" key="3">
    <source>
        <dbReference type="ARBA" id="ARBA00022737"/>
    </source>
</evidence>
<evidence type="ECO:0000259" key="8">
    <source>
        <dbReference type="PROSITE" id="PS50303"/>
    </source>
</evidence>
<evidence type="ECO:0000256" key="4">
    <source>
        <dbReference type="ARBA" id="ARBA00022845"/>
    </source>
</evidence>
<accession>A0A4S8IZK6</accession>
<dbReference type="Gene3D" id="1.25.10.10">
    <property type="entry name" value="Leucine-rich Repeat Variant"/>
    <property type="match status" value="2"/>
</dbReference>
<dbReference type="SMART" id="SM00025">
    <property type="entry name" value="Pumilio"/>
    <property type="match status" value="9"/>
</dbReference>
<feature type="domain" description="PUM-HD" evidence="8">
    <location>
        <begin position="685"/>
        <end position="1081"/>
    </location>
</feature>
<evidence type="ECO:0000256" key="1">
    <source>
        <dbReference type="ARBA" id="ARBA00004496"/>
    </source>
</evidence>
<dbReference type="EMBL" id="PYDT01000008">
    <property type="protein sequence ID" value="THU54410.1"/>
    <property type="molecule type" value="Genomic_DNA"/>
</dbReference>
<name>A0A4S8IZK6_MUSBA</name>
<dbReference type="SUPFAM" id="SSF48371">
    <property type="entry name" value="ARM repeat"/>
    <property type="match status" value="2"/>
</dbReference>
<sequence>MLPAMGVRSIIGNIGDELSSGDSEEELGMLLREQRRQEASDRERELNFFRSGSAPPTVEGSLAAVGRLFGRVAGGGFSDLLDSENGDGILSEKELRSNPAYLNYYYSHVNLNPRLPPPVLSKEDWRSTQRLQVGRSVLQGIEDTRKVNHWEEGGGISIFSKQPLFRSQEHVVEPREAAVSGKRLDKGGEGLIGLSLSRQMSFANVLQDDVDHKTPISNLLPRPQSCNAYVNDLEALGSADSQLCLNKKIVALGAQQPGDYVQSGNGLQNASISFPYNLASAGGLSLGEGTTPDPQSIARASSPCFAPFGPKVCSNVQDEVESDDYIAALSGFFLPNDGAASVEDISQSRLQKELDDHQKFLFDSLSNQGNFNACPIMENSDAHSLKTCSLPHSLKSSYTDSASAGQVDVRNLSSRLSDPIEPHRCTISSANSYVNSYSPPDSSPGGSPGHFQNIKSVDACSGGIRPGGYSVNPSFPPSMLQNHVSAGTMPPLFESAAAASAIGSLTIDCGTSDGGIFAPPNLAGLTDLQNLSQICNQSAVAALQTPINDPLYVQYLKAAEYTTQIAASCSEPSVEMGYMGNSYAYICGIQKAHFGLLLQQQKQYGNPHLGKSGSLSHSYYGNSTLGLGSSYPESPLTGQIASPVGPGSPLRLGELPMQFPCGLRHLSGGIMGSWHSDRTHKIDQHYSSSLREEFKNNKTRCFELIDIAGHVVEFSADQYGSRFIQQKLETATSEERNMVFKEIMPHSLSLMTDVFGNYVVQKLFEYGSMAQRRELASQLNGHVLALSLQMYGCRVIQKAIGGVDLDQRKKIVLELDGHILRCVRDQNGNHVIQKCIECIPQDAIQFVISAFYDQVVTLSTHPYGCRVIQRVLEFCDDPKIQQSMMGEILQSVCLLAQDQYGNYVVQHVLEHGKPHERSAIVKEFTGQIVQMSLQKFASNVVEKCLTFGSPEERQILVNEMLGSTDKNEPLQRSAIVKEFTGQIVQMSLQKFASNVVEKCLTFGSPEERQILVNEMLGSTDKNEPLQVMMKDQFANYVVQKALETCDDGQRELILSRIKVHLNALKKYTYGKHIVARIEKLVAAGGKTY</sequence>
<feature type="repeat" description="Pumilio" evidence="7">
    <location>
        <begin position="778"/>
        <end position="814"/>
    </location>
</feature>
<feature type="repeat" description="Pumilio" evidence="7">
    <location>
        <begin position="742"/>
        <end position="777"/>
    </location>
</feature>
<comment type="caution">
    <text evidence="9">The sequence shown here is derived from an EMBL/GenBank/DDBJ whole genome shotgun (WGS) entry which is preliminary data.</text>
</comment>
<dbReference type="Pfam" id="PF00806">
    <property type="entry name" value="PUF"/>
    <property type="match status" value="9"/>
</dbReference>
<evidence type="ECO:0000256" key="7">
    <source>
        <dbReference type="PROSITE-ProRule" id="PRU00317"/>
    </source>
</evidence>
<keyword evidence="2" id="KW-0963">Cytoplasm</keyword>
<evidence type="ECO:0000313" key="10">
    <source>
        <dbReference type="Proteomes" id="UP000317650"/>
    </source>
</evidence>
<organism evidence="9 10">
    <name type="scientific">Musa balbisiana</name>
    <name type="common">Banana</name>
    <dbReference type="NCBI Taxonomy" id="52838"/>
    <lineage>
        <taxon>Eukaryota</taxon>
        <taxon>Viridiplantae</taxon>
        <taxon>Streptophyta</taxon>
        <taxon>Embryophyta</taxon>
        <taxon>Tracheophyta</taxon>
        <taxon>Spermatophyta</taxon>
        <taxon>Magnoliopsida</taxon>
        <taxon>Liliopsida</taxon>
        <taxon>Zingiberales</taxon>
        <taxon>Musaceae</taxon>
        <taxon>Musa</taxon>
    </lineage>
</organism>
<protein>
    <recommendedName>
        <fullName evidence="8">PUM-HD domain-containing protein</fullName>
    </recommendedName>
</protein>
<evidence type="ECO:0000313" key="9">
    <source>
        <dbReference type="EMBL" id="THU54410.1"/>
    </source>
</evidence>
<dbReference type="PROSITE" id="PS50303">
    <property type="entry name" value="PUM_HD"/>
    <property type="match status" value="1"/>
</dbReference>
<dbReference type="PANTHER" id="PTHR12537:SF187">
    <property type="entry name" value="OS04G0276200 PROTEIN"/>
    <property type="match status" value="1"/>
</dbReference>
<dbReference type="FunFam" id="1.25.10.10:FF:000004">
    <property type="entry name" value="Pumilio homolog 1 isoform 2"/>
    <property type="match status" value="1"/>
</dbReference>
<dbReference type="Pfam" id="PF07990">
    <property type="entry name" value="NABP"/>
    <property type="match status" value="1"/>
</dbReference>
<keyword evidence="4" id="KW-0810">Translation regulation</keyword>